<accession>A0ABP7W054</accession>
<dbReference type="InterPro" id="IPR006597">
    <property type="entry name" value="Sel1-like"/>
</dbReference>
<organism evidence="2 3">
    <name type="scientific">Streptomyces shaanxiensis</name>
    <dbReference type="NCBI Taxonomy" id="653357"/>
    <lineage>
        <taxon>Bacteria</taxon>
        <taxon>Bacillati</taxon>
        <taxon>Actinomycetota</taxon>
        <taxon>Actinomycetes</taxon>
        <taxon>Kitasatosporales</taxon>
        <taxon>Streptomycetaceae</taxon>
        <taxon>Streptomyces</taxon>
    </lineage>
</organism>
<proteinExistence type="predicted"/>
<evidence type="ECO:0000313" key="2">
    <source>
        <dbReference type="EMBL" id="GAA4078244.1"/>
    </source>
</evidence>
<gene>
    <name evidence="2" type="ORF">GCM10022233_66800</name>
</gene>
<name>A0ABP7W054_9ACTN</name>
<dbReference type="Proteomes" id="UP001499984">
    <property type="component" value="Unassembled WGS sequence"/>
</dbReference>
<evidence type="ECO:0000256" key="1">
    <source>
        <dbReference type="SAM" id="MobiDB-lite"/>
    </source>
</evidence>
<feature type="region of interest" description="Disordered" evidence="1">
    <location>
        <begin position="660"/>
        <end position="681"/>
    </location>
</feature>
<dbReference type="SUPFAM" id="SSF81901">
    <property type="entry name" value="HCP-like"/>
    <property type="match status" value="1"/>
</dbReference>
<dbReference type="EMBL" id="BAAAZY010000022">
    <property type="protein sequence ID" value="GAA4078244.1"/>
    <property type="molecule type" value="Genomic_DNA"/>
</dbReference>
<dbReference type="Gene3D" id="1.25.40.10">
    <property type="entry name" value="Tetratricopeptide repeat domain"/>
    <property type="match status" value="2"/>
</dbReference>
<protein>
    <recommendedName>
        <fullName evidence="4">Sel1 repeat family protein</fullName>
    </recommendedName>
</protein>
<evidence type="ECO:0008006" key="4">
    <source>
        <dbReference type="Google" id="ProtNLM"/>
    </source>
</evidence>
<reference evidence="3" key="1">
    <citation type="journal article" date="2019" name="Int. J. Syst. Evol. Microbiol.">
        <title>The Global Catalogue of Microorganisms (GCM) 10K type strain sequencing project: providing services to taxonomists for standard genome sequencing and annotation.</title>
        <authorList>
            <consortium name="The Broad Institute Genomics Platform"/>
            <consortium name="The Broad Institute Genome Sequencing Center for Infectious Disease"/>
            <person name="Wu L."/>
            <person name="Ma J."/>
        </authorList>
    </citation>
    <scope>NUCLEOTIDE SEQUENCE [LARGE SCALE GENOMIC DNA]</scope>
    <source>
        <strain evidence="3">JCM 16925</strain>
    </source>
</reference>
<evidence type="ECO:0000313" key="3">
    <source>
        <dbReference type="Proteomes" id="UP001499984"/>
    </source>
</evidence>
<dbReference type="InterPro" id="IPR011990">
    <property type="entry name" value="TPR-like_helical_dom_sf"/>
</dbReference>
<dbReference type="SMART" id="SM00671">
    <property type="entry name" value="SEL1"/>
    <property type="match status" value="4"/>
</dbReference>
<comment type="caution">
    <text evidence="2">The sequence shown here is derived from an EMBL/GenBank/DDBJ whole genome shotgun (WGS) entry which is preliminary data.</text>
</comment>
<keyword evidence="3" id="KW-1185">Reference proteome</keyword>
<sequence length="766" mass="82389">MRGVGADLATELEWLRDVLLRAIRDSSVAAEQISEVLARSGLPGLVEAWILHRPGEVSAGERLASLVVLRTTHPKEFADLWAIAAMYAPARRPTGRTSGVTARGSRSVAAGGDIGVAVTGDGSTHVAGDHIDFRDATFHDPVVGVQHNHYGTVPAPAQWRQVGEVGPREFGVRPTRPVPGLPDVPPYVPRDCDEDLRAELAGNSLVLILGEPCAGTSYTAWNGVRSLEGHRLYAPAAGEDLRPLAAALRSSPGKYVVWLDELTGHLGARGLDPSLLGSLNDLGAVVLATMSPAEYYRRRKGAAPGDLVVAAARKVELAREWSEAELARLAALDDPRAYPAYMWSGREGVASYFAVGHHLYDEWRRVGTQLEHPRGQLLVRAAVDLARCGVTGAVPAELLRRVQEQYRAEDRESFEDALAWATAPMFGASGLLVAGEEDGTWRAYGALVTEALRSDDLEPVPDEVWWTLLDAARDEDEDCNLDGDAVYDAARTALQPRIDAGDPTVALAFALRSEGVEHETWLRRAADAGHPEGAWELAQLLLDRGDADDAVPYLEVAAKSGNGDAATALGKHLRDQAQWWLEKAAGGGNLEAEHLLGDLFLGSGDYEAAHSHYSEAELRGYAKVARSMGAWLLLENAGKAAEVWLERAVAAGDASAGGLLSDARRGPQTAGEADTYFDDTGPYPLDSTHRGVLLEKQGQLDAAREKYEKGYEKGDAYAAYRLAALLEKQERAGDAKAWYRKAADMGHYAALGALGEIPDTPDTVKE</sequence>